<sequence length="160" mass="16999">MSSSSTFSTITPYATGTLDSTAQHTLDATTEHSHGNPNTSDKIAIIGITVGMAINLATMTNTIHRRMSDSSAVIAIAVTCTAIFLIFLAAALFCNWRSRPKSPSGTRAHDHEDSDANSEVELGAIPDGALNHPLVHANNGAGHEIYPAFESTRERHASQN</sequence>
<dbReference type="OrthoDB" id="5101068at2759"/>
<keyword evidence="1" id="KW-1133">Transmembrane helix</keyword>
<keyword evidence="1" id="KW-0812">Transmembrane</keyword>
<evidence type="ECO:0000256" key="1">
    <source>
        <dbReference type="SAM" id="Phobius"/>
    </source>
</evidence>
<comment type="caution">
    <text evidence="2">The sequence shown here is derived from an EMBL/GenBank/DDBJ whole genome shotgun (WGS) entry which is preliminary data.</text>
</comment>
<protein>
    <submittedName>
        <fullName evidence="2">Uncharacterized protein</fullName>
    </submittedName>
</protein>
<gene>
    <name evidence="2" type="ORF">FBEOM_9652</name>
</gene>
<dbReference type="Proteomes" id="UP000730481">
    <property type="component" value="Unassembled WGS sequence"/>
</dbReference>
<name>A0A9P5ACZ2_9HYPO</name>
<proteinExistence type="predicted"/>
<organism evidence="2 3">
    <name type="scientific">Fusarium beomiforme</name>
    <dbReference type="NCBI Taxonomy" id="44412"/>
    <lineage>
        <taxon>Eukaryota</taxon>
        <taxon>Fungi</taxon>
        <taxon>Dikarya</taxon>
        <taxon>Ascomycota</taxon>
        <taxon>Pezizomycotina</taxon>
        <taxon>Sordariomycetes</taxon>
        <taxon>Hypocreomycetidae</taxon>
        <taxon>Hypocreales</taxon>
        <taxon>Nectriaceae</taxon>
        <taxon>Fusarium</taxon>
        <taxon>Fusarium burgessii species complex</taxon>
    </lineage>
</organism>
<keyword evidence="3" id="KW-1185">Reference proteome</keyword>
<reference evidence="2" key="1">
    <citation type="journal article" date="2017" name="Mycologia">
        <title>Fusarium algeriense, sp. nov., a novel toxigenic crown rot pathogen of durum wheat from Algeria is nested in the Fusarium burgessii species complex.</title>
        <authorList>
            <person name="Laraba I."/>
            <person name="Keddad A."/>
            <person name="Boureghda H."/>
            <person name="Abdallah N."/>
            <person name="Vaughan M.M."/>
            <person name="Proctor R.H."/>
            <person name="Busman M."/>
            <person name="O'Donnell K."/>
        </authorList>
    </citation>
    <scope>NUCLEOTIDE SEQUENCE</scope>
    <source>
        <strain evidence="2">NRRL 25174</strain>
    </source>
</reference>
<feature type="transmembrane region" description="Helical" evidence="1">
    <location>
        <begin position="72"/>
        <end position="93"/>
    </location>
</feature>
<dbReference type="EMBL" id="PVQB02000496">
    <property type="protein sequence ID" value="KAF4336444.1"/>
    <property type="molecule type" value="Genomic_DNA"/>
</dbReference>
<feature type="transmembrane region" description="Helical" evidence="1">
    <location>
        <begin position="43"/>
        <end position="60"/>
    </location>
</feature>
<dbReference type="AlphaFoldDB" id="A0A9P5ACZ2"/>
<accession>A0A9P5ACZ2</accession>
<evidence type="ECO:0000313" key="3">
    <source>
        <dbReference type="Proteomes" id="UP000730481"/>
    </source>
</evidence>
<evidence type="ECO:0000313" key="2">
    <source>
        <dbReference type="EMBL" id="KAF4336444.1"/>
    </source>
</evidence>
<reference evidence="2" key="2">
    <citation type="submission" date="2020-02" db="EMBL/GenBank/DDBJ databases">
        <title>Identification and distribution of gene clusters putatively required for synthesis of sphingolipid metabolism inhibitors in phylogenetically diverse species of the filamentous fungus Fusarium.</title>
        <authorList>
            <person name="Kim H.-S."/>
            <person name="Busman M."/>
            <person name="Brown D.W."/>
            <person name="Divon H."/>
            <person name="Uhlig S."/>
            <person name="Proctor R.H."/>
        </authorList>
    </citation>
    <scope>NUCLEOTIDE SEQUENCE</scope>
    <source>
        <strain evidence="2">NRRL 25174</strain>
    </source>
</reference>
<keyword evidence="1" id="KW-0472">Membrane</keyword>